<feature type="domain" description="Methyltransferase" evidence="1">
    <location>
        <begin position="66"/>
        <end position="144"/>
    </location>
</feature>
<evidence type="ECO:0000259" key="1">
    <source>
        <dbReference type="Pfam" id="PF13649"/>
    </source>
</evidence>
<sequence>MNKIHPLQRARRVLYNALIDVRFGPPLAGEIRTRYGHLGAKDTANSDYLALDRIFAGTIGPDDVLVDIGCGKGRVLNWWLRHYDNQIIGIELDPDIAAKTRSRLARFTNVTIVTGDAVQCLPPEGTLYYMYNPFQAEIVSQLEARLVEVARGGAGPIRIVYNNCKYLSAFVNSPHWTVDLLDAAITDPFDRVAHIQYVGDLP</sequence>
<dbReference type="Gene3D" id="3.40.50.150">
    <property type="entry name" value="Vaccinia Virus protein VP39"/>
    <property type="match status" value="1"/>
</dbReference>
<name>A0ABP7EGU0_9ACTN</name>
<evidence type="ECO:0000313" key="2">
    <source>
        <dbReference type="EMBL" id="GAA3718678.1"/>
    </source>
</evidence>
<protein>
    <recommendedName>
        <fullName evidence="1">Methyltransferase domain-containing protein</fullName>
    </recommendedName>
</protein>
<reference evidence="3" key="1">
    <citation type="journal article" date="2019" name="Int. J. Syst. Evol. Microbiol.">
        <title>The Global Catalogue of Microorganisms (GCM) 10K type strain sequencing project: providing services to taxonomists for standard genome sequencing and annotation.</title>
        <authorList>
            <consortium name="The Broad Institute Genomics Platform"/>
            <consortium name="The Broad Institute Genome Sequencing Center for Infectious Disease"/>
            <person name="Wu L."/>
            <person name="Ma J."/>
        </authorList>
    </citation>
    <scope>NUCLEOTIDE SEQUENCE [LARGE SCALE GENOMIC DNA]</scope>
    <source>
        <strain evidence="3">JCM 16548</strain>
    </source>
</reference>
<proteinExistence type="predicted"/>
<dbReference type="InterPro" id="IPR041698">
    <property type="entry name" value="Methyltransf_25"/>
</dbReference>
<keyword evidence="3" id="KW-1185">Reference proteome</keyword>
<accession>A0ABP7EGU0</accession>
<dbReference type="Proteomes" id="UP001500051">
    <property type="component" value="Unassembled WGS sequence"/>
</dbReference>
<organism evidence="2 3">
    <name type="scientific">Microlunatus aurantiacus</name>
    <dbReference type="NCBI Taxonomy" id="446786"/>
    <lineage>
        <taxon>Bacteria</taxon>
        <taxon>Bacillati</taxon>
        <taxon>Actinomycetota</taxon>
        <taxon>Actinomycetes</taxon>
        <taxon>Propionibacteriales</taxon>
        <taxon>Propionibacteriaceae</taxon>
        <taxon>Microlunatus</taxon>
    </lineage>
</organism>
<dbReference type="SUPFAM" id="SSF53335">
    <property type="entry name" value="S-adenosyl-L-methionine-dependent methyltransferases"/>
    <property type="match status" value="1"/>
</dbReference>
<dbReference type="RefSeq" id="WP_344814567.1">
    <property type="nucleotide sequence ID" value="NZ_BAAAYX010000027.1"/>
</dbReference>
<dbReference type="CDD" id="cd02440">
    <property type="entry name" value="AdoMet_MTases"/>
    <property type="match status" value="1"/>
</dbReference>
<gene>
    <name evidence="2" type="ORF">GCM10022204_43470</name>
</gene>
<dbReference type="InterPro" id="IPR029063">
    <property type="entry name" value="SAM-dependent_MTases_sf"/>
</dbReference>
<evidence type="ECO:0000313" key="3">
    <source>
        <dbReference type="Proteomes" id="UP001500051"/>
    </source>
</evidence>
<dbReference type="Pfam" id="PF13649">
    <property type="entry name" value="Methyltransf_25"/>
    <property type="match status" value="1"/>
</dbReference>
<comment type="caution">
    <text evidence="2">The sequence shown here is derived from an EMBL/GenBank/DDBJ whole genome shotgun (WGS) entry which is preliminary data.</text>
</comment>
<dbReference type="EMBL" id="BAAAYX010000027">
    <property type="protein sequence ID" value="GAA3718678.1"/>
    <property type="molecule type" value="Genomic_DNA"/>
</dbReference>